<dbReference type="InterPro" id="IPR005143">
    <property type="entry name" value="TF_LuxR_autoind-bd_dom"/>
</dbReference>
<dbReference type="KEGG" id="marq:MARGE09_P3986"/>
<feature type="domain" description="Transcription factor LuxR-like autoinducer-binding" evidence="4">
    <location>
        <begin position="22"/>
        <end position="174"/>
    </location>
</feature>
<keyword evidence="1" id="KW-0805">Transcription regulation</keyword>
<keyword evidence="6" id="KW-1185">Reference proteome</keyword>
<evidence type="ECO:0000259" key="4">
    <source>
        <dbReference type="Pfam" id="PF03472"/>
    </source>
</evidence>
<accession>A0AAN2BM53</accession>
<reference evidence="5 6" key="1">
    <citation type="journal article" date="2022" name="IScience">
        <title>An ultrasensitive nanofiber-based assay for enzymatic hydrolysis and deep-sea microbial degradation of cellulose.</title>
        <authorList>
            <person name="Tsudome M."/>
            <person name="Tachioka M."/>
            <person name="Miyazaki M."/>
            <person name="Uchimura K."/>
            <person name="Tsuda M."/>
            <person name="Takaki Y."/>
            <person name="Deguchi S."/>
        </authorList>
    </citation>
    <scope>NUCLEOTIDE SEQUENCE [LARGE SCALE GENOMIC DNA]</scope>
    <source>
        <strain evidence="5 6">GE09</strain>
    </source>
</reference>
<dbReference type="AlphaFoldDB" id="A0AAN2BM53"/>
<evidence type="ECO:0000256" key="1">
    <source>
        <dbReference type="ARBA" id="ARBA00023015"/>
    </source>
</evidence>
<dbReference type="RefSeq" id="WP_236985078.1">
    <property type="nucleotide sequence ID" value="NZ_AP023086.1"/>
</dbReference>
<keyword evidence="3" id="KW-0804">Transcription</keyword>
<evidence type="ECO:0000256" key="3">
    <source>
        <dbReference type="ARBA" id="ARBA00023163"/>
    </source>
</evidence>
<organism evidence="5 6">
    <name type="scientific">Marinagarivorans cellulosilyticus</name>
    <dbReference type="NCBI Taxonomy" id="2721545"/>
    <lineage>
        <taxon>Bacteria</taxon>
        <taxon>Pseudomonadati</taxon>
        <taxon>Pseudomonadota</taxon>
        <taxon>Gammaproteobacteria</taxon>
        <taxon>Cellvibrionales</taxon>
        <taxon>Cellvibrionaceae</taxon>
        <taxon>Marinagarivorans</taxon>
    </lineage>
</organism>
<evidence type="ECO:0000256" key="2">
    <source>
        <dbReference type="ARBA" id="ARBA00023125"/>
    </source>
</evidence>
<gene>
    <name evidence="5" type="ORF">MARGE09_P3986</name>
</gene>
<dbReference type="Proteomes" id="UP001320119">
    <property type="component" value="Chromosome"/>
</dbReference>
<evidence type="ECO:0000313" key="5">
    <source>
        <dbReference type="EMBL" id="BCD99784.1"/>
    </source>
</evidence>
<dbReference type="Pfam" id="PF03472">
    <property type="entry name" value="Autoind_bind"/>
    <property type="match status" value="1"/>
</dbReference>
<keyword evidence="2" id="KW-0238">DNA-binding</keyword>
<evidence type="ECO:0000313" key="6">
    <source>
        <dbReference type="Proteomes" id="UP001320119"/>
    </source>
</evidence>
<sequence>MTFNVKDLGQYVARLYAADNFEQAFNILHDQALKLGYEGVLYTYIPQILLESHFSRAPVYHVSDGYSPAYLKHYTEARFDQNDPLIKAVMGGVQEPVEWWGEINKQYMAGNKASREVIATANDYGISNGITLPLMSSAKGIAGASFISSERCHFNTLNNENLAMLRLCTELFHKFIIADASCVGYFLKPLLDSLSKTERLFLIGLAQGKQPSQIASKLNKSEKYLEQLMLKLRRKFSNSPVDTTPTLNRNQILYYVGLSGLLENID</sequence>
<dbReference type="EMBL" id="AP023086">
    <property type="protein sequence ID" value="BCD99784.1"/>
    <property type="molecule type" value="Genomic_DNA"/>
</dbReference>
<dbReference type="InterPro" id="IPR036693">
    <property type="entry name" value="TF_LuxR_autoind-bd_dom_sf"/>
</dbReference>
<protein>
    <recommendedName>
        <fullName evidence="4">Transcription factor LuxR-like autoinducer-binding domain-containing protein</fullName>
    </recommendedName>
</protein>
<dbReference type="SUPFAM" id="SSF75516">
    <property type="entry name" value="Pheromone-binding domain of LuxR-like quorum-sensing transcription factors"/>
    <property type="match status" value="1"/>
</dbReference>
<dbReference type="GO" id="GO:0003677">
    <property type="term" value="F:DNA binding"/>
    <property type="evidence" value="ECO:0007669"/>
    <property type="project" value="UniProtKB-KW"/>
</dbReference>
<proteinExistence type="predicted"/>
<name>A0AAN2BM53_9GAMM</name>
<dbReference type="Gene3D" id="3.30.450.80">
    <property type="entry name" value="Transcription factor LuxR-like, autoinducer-binding domain"/>
    <property type="match status" value="1"/>
</dbReference>